<dbReference type="InterPro" id="IPR032675">
    <property type="entry name" value="LRR_dom_sf"/>
</dbReference>
<proteinExistence type="predicted"/>
<evidence type="ECO:0000313" key="1">
    <source>
        <dbReference type="EMBL" id="DAF62211.1"/>
    </source>
</evidence>
<dbReference type="Gene3D" id="3.80.10.10">
    <property type="entry name" value="Ribonuclease Inhibitor"/>
    <property type="match status" value="1"/>
</dbReference>
<dbReference type="SUPFAM" id="SSF52047">
    <property type="entry name" value="RNI-like"/>
    <property type="match status" value="1"/>
</dbReference>
<reference evidence="1" key="1">
    <citation type="journal article" date="2021" name="Proc. Natl. Acad. Sci. U.S.A.">
        <title>A Catalog of Tens of Thousands of Viruses from Human Metagenomes Reveals Hidden Associations with Chronic Diseases.</title>
        <authorList>
            <person name="Tisza M.J."/>
            <person name="Buck C.B."/>
        </authorList>
    </citation>
    <scope>NUCLEOTIDE SEQUENCE</scope>
    <source>
        <strain evidence="1">CtIty1</strain>
    </source>
</reference>
<dbReference type="Pfam" id="PF03382">
    <property type="entry name" value="DUF285"/>
    <property type="match status" value="1"/>
</dbReference>
<accession>A0A8S5TGQ4</accession>
<organism evidence="1">
    <name type="scientific">Myoviridae sp. ctIty1</name>
    <dbReference type="NCBI Taxonomy" id="2827673"/>
    <lineage>
        <taxon>Viruses</taxon>
        <taxon>Duplodnaviria</taxon>
        <taxon>Heunggongvirae</taxon>
        <taxon>Uroviricota</taxon>
        <taxon>Caudoviricetes</taxon>
    </lineage>
</organism>
<dbReference type="InterPro" id="IPR005046">
    <property type="entry name" value="DUF285"/>
</dbReference>
<evidence type="ECO:0008006" key="2">
    <source>
        <dbReference type="Google" id="ProtNLM"/>
    </source>
</evidence>
<sequence>MAKEQTHELKAIGTDPNFQGVTVHVKAKQQEPEESDFITNVDFWAVNKISNYKTITNFNDATYTTPGDPENNLVKDEFDKINAPQSGNWWELPTKFPKYLMMNLGGPFTNMENIRWMNIEKLFNHAYPGTNAVGFSIAKTESAQMFFNNCKKLRWFDALLGLRITRTCKNISYFFSKCEALELAIGLTTWNVGNVENMEYAFFNCKNLKSLNLSTWNTSSVKNFSSMFGSCENLEEINGVFDLTYAENCNNMFSGCTKLKKKIKFKNVPEGFDLTRTGLTTDQYEIVDGFHIDDMFYSENHGYRAANWYPLFGMEDDLDSHENSTVAQPDHL</sequence>
<dbReference type="InterPro" id="IPR011889">
    <property type="entry name" value="Liste_lipo_26"/>
</dbReference>
<dbReference type="NCBIfam" id="TIGR02167">
    <property type="entry name" value="Liste_lipo_26"/>
    <property type="match status" value="1"/>
</dbReference>
<protein>
    <recommendedName>
        <fullName evidence="2">BspA family leucine-rich repeat surface protein</fullName>
    </recommendedName>
</protein>
<dbReference type="EMBL" id="BK032823">
    <property type="protein sequence ID" value="DAF62211.1"/>
    <property type="molecule type" value="Genomic_DNA"/>
</dbReference>
<name>A0A8S5TGQ4_9CAUD</name>